<dbReference type="SUPFAM" id="SSF55874">
    <property type="entry name" value="ATPase domain of HSP90 chaperone/DNA topoisomerase II/histidine kinase"/>
    <property type="match status" value="1"/>
</dbReference>
<dbReference type="InterPro" id="IPR018955">
    <property type="entry name" value="BCDHK/PDK_N"/>
</dbReference>
<evidence type="ECO:0000256" key="7">
    <source>
        <dbReference type="ARBA" id="ARBA00048201"/>
    </source>
</evidence>
<dbReference type="PANTHER" id="PTHR11947:SF3">
    <property type="entry name" value="[PYRUVATE DEHYDROGENASE (ACETYL-TRANSFERRING)] KINASE, MITOCHONDRIAL"/>
    <property type="match status" value="1"/>
</dbReference>
<dbReference type="CDD" id="cd16929">
    <property type="entry name" value="HATPase_PDK-like"/>
    <property type="match status" value="1"/>
</dbReference>
<dbReference type="OrthoDB" id="241648at2759"/>
<evidence type="ECO:0000256" key="2">
    <source>
        <dbReference type="ARBA" id="ARBA00022679"/>
    </source>
</evidence>
<keyword evidence="6 8" id="KW-0496">Mitochondrion</keyword>
<feature type="domain" description="Histidine kinase" evidence="9">
    <location>
        <begin position="260"/>
        <end position="387"/>
    </location>
</feature>
<sequence>MYFTRFLRTHKSLAHIVDHYAKYAPTGLTMKRIVEFAREGDAKQSFLFLRNELPVRLASMMKEMAHLPPRLLQMPSFKTVNGWYGTSLTELHSFTGLQPTDDTVKKFTEVLQNIRRRHTTVVETLSQGYMEFSDFGNVQEYEESQIQYFLNRFYLSRISIRLLIYQHTMCFGEEVPIHPSHLGFVDPTCYVEEVINNAFENAQFLCDSYYLKSPTLDLRSINGNFECLVFSSNKTKTSFIIYLAINPDEPIAIPYVSSHLYHVMFELFKNSMRATVEYIESKKTDSTLPAIKVDIVKAKEDLTIRISDRGGGIPRSKADTIFRYMYSTAPRPVSLNDAQHSGPIPLAGFGYGLPISRLYARYFNGDMEIHSIDGYGTDAYVYLQAVEDQASEWLPICNRASHEYYNSRRLQPDWTKKK</sequence>
<protein>
    <recommendedName>
        <fullName evidence="8">Protein-serine/threonine kinase</fullName>
        <ecNumber evidence="8">2.7.11.-</ecNumber>
    </recommendedName>
</protein>
<dbReference type="Proteomes" id="UP000663891">
    <property type="component" value="Unassembled WGS sequence"/>
</dbReference>
<dbReference type="InterPro" id="IPR036890">
    <property type="entry name" value="HATPase_C_sf"/>
</dbReference>
<dbReference type="PANTHER" id="PTHR11947">
    <property type="entry name" value="PYRUVATE DEHYDROGENASE KINASE"/>
    <property type="match status" value="1"/>
</dbReference>
<dbReference type="InterPro" id="IPR005467">
    <property type="entry name" value="His_kinase_dom"/>
</dbReference>
<dbReference type="AlphaFoldDB" id="A0A814NPL6"/>
<evidence type="ECO:0000259" key="9">
    <source>
        <dbReference type="PROSITE" id="PS50109"/>
    </source>
</evidence>
<dbReference type="PROSITE" id="PS50109">
    <property type="entry name" value="HIS_KIN"/>
    <property type="match status" value="1"/>
</dbReference>
<dbReference type="InterPro" id="IPR036784">
    <property type="entry name" value="AK/P_DHK_N_sf"/>
</dbReference>
<dbReference type="GO" id="GO:0005759">
    <property type="term" value="C:mitochondrial matrix"/>
    <property type="evidence" value="ECO:0007669"/>
    <property type="project" value="UniProtKB-SubCell"/>
</dbReference>
<dbReference type="EMBL" id="CAJOAY010000819">
    <property type="protein sequence ID" value="CAF3740659.1"/>
    <property type="molecule type" value="Genomic_DNA"/>
</dbReference>
<evidence type="ECO:0000256" key="5">
    <source>
        <dbReference type="ARBA" id="ARBA00022840"/>
    </source>
</evidence>
<evidence type="ECO:0000313" key="10">
    <source>
        <dbReference type="EMBL" id="CAF1096655.1"/>
    </source>
</evidence>
<dbReference type="Pfam" id="PF02518">
    <property type="entry name" value="HATPase_c"/>
    <property type="match status" value="1"/>
</dbReference>
<reference evidence="10" key="1">
    <citation type="submission" date="2021-02" db="EMBL/GenBank/DDBJ databases">
        <authorList>
            <person name="Nowell W R."/>
        </authorList>
    </citation>
    <scope>NUCLEOTIDE SEQUENCE</scope>
</reference>
<comment type="catalytic activity">
    <reaction evidence="7">
        <text>L-seryl-[pyruvate dehydrogenase E1 alpha subunit] + ATP = O-phospho-L-seryl-[pyruvate dehydrogenase E1 alpha subunit] + ADP + H(+)</text>
        <dbReference type="Rhea" id="RHEA:23052"/>
        <dbReference type="Rhea" id="RHEA-COMP:13689"/>
        <dbReference type="Rhea" id="RHEA-COMP:13690"/>
        <dbReference type="ChEBI" id="CHEBI:15378"/>
        <dbReference type="ChEBI" id="CHEBI:29999"/>
        <dbReference type="ChEBI" id="CHEBI:30616"/>
        <dbReference type="ChEBI" id="CHEBI:83421"/>
        <dbReference type="ChEBI" id="CHEBI:456216"/>
        <dbReference type="EC" id="2.7.11.2"/>
    </reaction>
</comment>
<evidence type="ECO:0000256" key="6">
    <source>
        <dbReference type="ARBA" id="ARBA00023128"/>
    </source>
</evidence>
<name>A0A814NPL6_9BILA</name>
<dbReference type="Gene3D" id="3.30.565.10">
    <property type="entry name" value="Histidine kinase-like ATPase, C-terminal domain"/>
    <property type="match status" value="1"/>
</dbReference>
<keyword evidence="3 8" id="KW-0547">Nucleotide-binding</keyword>
<keyword evidence="4 8" id="KW-0418">Kinase</keyword>
<evidence type="ECO:0000256" key="4">
    <source>
        <dbReference type="ARBA" id="ARBA00022777"/>
    </source>
</evidence>
<evidence type="ECO:0000256" key="1">
    <source>
        <dbReference type="ARBA" id="ARBA00006155"/>
    </source>
</evidence>
<comment type="subcellular location">
    <subcellularLocation>
        <location evidence="8">Mitochondrion matrix</location>
    </subcellularLocation>
</comment>
<evidence type="ECO:0000313" key="11">
    <source>
        <dbReference type="EMBL" id="CAF3740659.1"/>
    </source>
</evidence>
<evidence type="ECO:0000256" key="8">
    <source>
        <dbReference type="RuleBase" id="RU366032"/>
    </source>
</evidence>
<dbReference type="GO" id="GO:0010906">
    <property type="term" value="P:regulation of glucose metabolic process"/>
    <property type="evidence" value="ECO:0007669"/>
    <property type="project" value="TreeGrafter"/>
</dbReference>
<dbReference type="SUPFAM" id="SSF69012">
    <property type="entry name" value="alpha-ketoacid dehydrogenase kinase, N-terminal domain"/>
    <property type="match status" value="1"/>
</dbReference>
<evidence type="ECO:0000256" key="3">
    <source>
        <dbReference type="ARBA" id="ARBA00022741"/>
    </source>
</evidence>
<accession>A0A814NPL6</accession>
<dbReference type="Proteomes" id="UP000663881">
    <property type="component" value="Unassembled WGS sequence"/>
</dbReference>
<keyword evidence="5 8" id="KW-0067">ATP-binding</keyword>
<dbReference type="Pfam" id="PF10436">
    <property type="entry name" value="BCDHK_Adom3"/>
    <property type="match status" value="1"/>
</dbReference>
<evidence type="ECO:0000313" key="12">
    <source>
        <dbReference type="Proteomes" id="UP000663891"/>
    </source>
</evidence>
<keyword evidence="2 8" id="KW-0808">Transferase</keyword>
<comment type="caution">
    <text evidence="10">The sequence shown here is derived from an EMBL/GenBank/DDBJ whole genome shotgun (WGS) entry which is preliminary data.</text>
</comment>
<comment type="similarity">
    <text evidence="1 8">Belongs to the PDK/BCKDK protein kinase family.</text>
</comment>
<dbReference type="InterPro" id="IPR003594">
    <property type="entry name" value="HATPase_dom"/>
</dbReference>
<dbReference type="EMBL" id="CAJNON010000201">
    <property type="protein sequence ID" value="CAF1096655.1"/>
    <property type="molecule type" value="Genomic_DNA"/>
</dbReference>
<proteinExistence type="inferred from homology"/>
<dbReference type="GO" id="GO:0005524">
    <property type="term" value="F:ATP binding"/>
    <property type="evidence" value="ECO:0007669"/>
    <property type="project" value="UniProtKB-UniRule"/>
</dbReference>
<gene>
    <name evidence="11" type="ORF">OKA104_LOCUS15078</name>
    <name evidence="10" type="ORF">VCS650_LOCUS19862</name>
</gene>
<dbReference type="GO" id="GO:0004740">
    <property type="term" value="F:pyruvate dehydrogenase (acetyl-transferring) kinase activity"/>
    <property type="evidence" value="ECO:0007669"/>
    <property type="project" value="UniProtKB-EC"/>
</dbReference>
<dbReference type="SMART" id="SM00387">
    <property type="entry name" value="HATPase_c"/>
    <property type="match status" value="1"/>
</dbReference>
<dbReference type="EC" id="2.7.11.-" evidence="8"/>
<organism evidence="10 12">
    <name type="scientific">Adineta steineri</name>
    <dbReference type="NCBI Taxonomy" id="433720"/>
    <lineage>
        <taxon>Eukaryota</taxon>
        <taxon>Metazoa</taxon>
        <taxon>Spiralia</taxon>
        <taxon>Gnathifera</taxon>
        <taxon>Rotifera</taxon>
        <taxon>Eurotatoria</taxon>
        <taxon>Bdelloidea</taxon>
        <taxon>Adinetida</taxon>
        <taxon>Adinetidae</taxon>
        <taxon>Adineta</taxon>
    </lineage>
</organism>
<dbReference type="Gene3D" id="1.20.140.20">
    <property type="entry name" value="Alpha-ketoacid/pyruvate dehydrogenase kinase, N-terminal domain"/>
    <property type="match status" value="1"/>
</dbReference>
<dbReference type="InterPro" id="IPR039028">
    <property type="entry name" value="BCKD/PDK"/>
</dbReference>